<gene>
    <name evidence="1" type="ORF">GJ744_008885</name>
</gene>
<organism evidence="1 2">
    <name type="scientific">Endocarpon pusillum</name>
    <dbReference type="NCBI Taxonomy" id="364733"/>
    <lineage>
        <taxon>Eukaryota</taxon>
        <taxon>Fungi</taxon>
        <taxon>Dikarya</taxon>
        <taxon>Ascomycota</taxon>
        <taxon>Pezizomycotina</taxon>
        <taxon>Eurotiomycetes</taxon>
        <taxon>Chaetothyriomycetidae</taxon>
        <taxon>Verrucariales</taxon>
        <taxon>Verrucariaceae</taxon>
        <taxon>Endocarpon</taxon>
    </lineage>
</organism>
<keyword evidence="2" id="KW-1185">Reference proteome</keyword>
<dbReference type="EMBL" id="JAACFV010000005">
    <property type="protein sequence ID" value="KAF7513591.1"/>
    <property type="molecule type" value="Genomic_DNA"/>
</dbReference>
<proteinExistence type="predicted"/>
<evidence type="ECO:0000313" key="1">
    <source>
        <dbReference type="EMBL" id="KAF7513591.1"/>
    </source>
</evidence>
<name>A0A8H7AV58_9EURO</name>
<reference evidence="1" key="1">
    <citation type="submission" date="2020-02" db="EMBL/GenBank/DDBJ databases">
        <authorList>
            <person name="Palmer J.M."/>
        </authorList>
    </citation>
    <scope>NUCLEOTIDE SEQUENCE</scope>
    <source>
        <strain evidence="1">EPUS1.4</strain>
        <tissue evidence="1">Thallus</tissue>
    </source>
</reference>
<comment type="caution">
    <text evidence="1">The sequence shown here is derived from an EMBL/GenBank/DDBJ whole genome shotgun (WGS) entry which is preliminary data.</text>
</comment>
<evidence type="ECO:0000313" key="2">
    <source>
        <dbReference type="Proteomes" id="UP000606974"/>
    </source>
</evidence>
<dbReference type="OrthoDB" id="4521923at2759"/>
<sequence>MQSLITSPDWNMTALAVEKTTSYHIGWYVYGSGSRLSWQWATGAGRSILVLTLVFDVYPILRYRKALGLWLTLGGIVNAANARKRLRKSEQAAQVLHRRISKGWGTMLKHVGGWKAEITDYPTNGTVVEKGK</sequence>
<dbReference type="AlphaFoldDB" id="A0A8H7AV58"/>
<protein>
    <submittedName>
        <fullName evidence="1">Uncharacterized protein</fullName>
    </submittedName>
</protein>
<dbReference type="Proteomes" id="UP000606974">
    <property type="component" value="Unassembled WGS sequence"/>
</dbReference>
<accession>A0A8H7AV58</accession>